<keyword evidence="4" id="KW-1185">Reference proteome</keyword>
<evidence type="ECO:0000256" key="1">
    <source>
        <dbReference type="SAM" id="MobiDB-lite"/>
    </source>
</evidence>
<feature type="transmembrane region" description="Helical" evidence="2">
    <location>
        <begin position="224"/>
        <end position="252"/>
    </location>
</feature>
<keyword evidence="2" id="KW-0472">Membrane</keyword>
<protein>
    <recommendedName>
        <fullName evidence="5">Glycerophosphoryl diester phosphodiesterase family protein</fullName>
    </recommendedName>
</protein>
<keyword evidence="2" id="KW-1133">Transmembrane helix</keyword>
<reference evidence="4" key="1">
    <citation type="journal article" date="2019" name="Int. J. Syst. Evol. Microbiol.">
        <title>The Global Catalogue of Microorganisms (GCM) 10K type strain sequencing project: providing services to taxonomists for standard genome sequencing and annotation.</title>
        <authorList>
            <consortium name="The Broad Institute Genomics Platform"/>
            <consortium name="The Broad Institute Genome Sequencing Center for Infectious Disease"/>
            <person name="Wu L."/>
            <person name="Ma J."/>
        </authorList>
    </citation>
    <scope>NUCLEOTIDE SEQUENCE [LARGE SCALE GENOMIC DNA]</scope>
    <source>
        <strain evidence="4">JCM 13004</strain>
    </source>
</reference>
<sequence>MSDGDVWRAPDPDRGPDGEVDRGPKGEADRGPDQVADRGPVAAAAPAPAPAVAAAPPPPPPPAGPPGGPVPPPGAWQPPGPVWGYRPPPPRPGVIPLTGLGVSDIVGGILGTMKRYPKALYLPPLCVALGAVPLLTVSGWAGYAVVRGVIDAARGRSGHALTTGESGTLVLVSVLGALLLAASFAAVSGVATATGTAVVRYAVLGRRITAGGLWAQARQFLGRILAVRLLVGLAEFGLLVVSALPAVVVGLITASPAPTALAALLVPFGGLACVYVQVRLALTVPVLVLENRRPVDAIRRAWQLNGGAWWRTLGLTHVVRLLGACAAQVLVTPFGFVGSLCLQLSMVRADDAGAVVGDLPSAEPTTLGVLLFLVSLLVGVGILVVLALPLGAIGHGLLYVDRRIRRENLAPLLAAQAPPQPEFQVPAQGGARWG</sequence>
<gene>
    <name evidence="3" type="ORF">GCM10009665_50130</name>
</gene>
<accession>A0ABP4HBL3</accession>
<comment type="caution">
    <text evidence="3">The sequence shown here is derived from an EMBL/GenBank/DDBJ whole genome shotgun (WGS) entry which is preliminary data.</text>
</comment>
<feature type="compositionally biased region" description="Low complexity" evidence="1">
    <location>
        <begin position="39"/>
        <end position="54"/>
    </location>
</feature>
<feature type="compositionally biased region" description="Basic and acidic residues" evidence="1">
    <location>
        <begin position="1"/>
        <end position="36"/>
    </location>
</feature>
<feature type="transmembrane region" description="Helical" evidence="2">
    <location>
        <begin position="367"/>
        <end position="400"/>
    </location>
</feature>
<feature type="transmembrane region" description="Helical" evidence="2">
    <location>
        <begin position="170"/>
        <end position="203"/>
    </location>
</feature>
<proteinExistence type="predicted"/>
<feature type="compositionally biased region" description="Pro residues" evidence="1">
    <location>
        <begin position="55"/>
        <end position="75"/>
    </location>
</feature>
<name>A0ABP4HBL3_9ACTN</name>
<dbReference type="Proteomes" id="UP001500037">
    <property type="component" value="Unassembled WGS sequence"/>
</dbReference>
<feature type="transmembrane region" description="Helical" evidence="2">
    <location>
        <begin position="321"/>
        <end position="347"/>
    </location>
</feature>
<dbReference type="EMBL" id="BAAALF010000104">
    <property type="protein sequence ID" value="GAA1253435.1"/>
    <property type="molecule type" value="Genomic_DNA"/>
</dbReference>
<organism evidence="3 4">
    <name type="scientific">Kitasatospora nipponensis</name>
    <dbReference type="NCBI Taxonomy" id="258049"/>
    <lineage>
        <taxon>Bacteria</taxon>
        <taxon>Bacillati</taxon>
        <taxon>Actinomycetota</taxon>
        <taxon>Actinomycetes</taxon>
        <taxon>Kitasatosporales</taxon>
        <taxon>Streptomycetaceae</taxon>
        <taxon>Kitasatospora</taxon>
    </lineage>
</organism>
<evidence type="ECO:0000256" key="2">
    <source>
        <dbReference type="SAM" id="Phobius"/>
    </source>
</evidence>
<keyword evidence="2" id="KW-0812">Transmembrane</keyword>
<evidence type="ECO:0000313" key="3">
    <source>
        <dbReference type="EMBL" id="GAA1253435.1"/>
    </source>
</evidence>
<evidence type="ECO:0008006" key="5">
    <source>
        <dbReference type="Google" id="ProtNLM"/>
    </source>
</evidence>
<feature type="transmembrane region" description="Helical" evidence="2">
    <location>
        <begin position="125"/>
        <end position="150"/>
    </location>
</feature>
<feature type="region of interest" description="Disordered" evidence="1">
    <location>
        <begin position="1"/>
        <end position="75"/>
    </location>
</feature>
<evidence type="ECO:0000313" key="4">
    <source>
        <dbReference type="Proteomes" id="UP001500037"/>
    </source>
</evidence>
<feature type="transmembrane region" description="Helical" evidence="2">
    <location>
        <begin position="264"/>
        <end position="289"/>
    </location>
</feature>